<organism evidence="1 2">
    <name type="scientific">Paenibacillus puldeungensis</name>
    <dbReference type="NCBI Taxonomy" id="696536"/>
    <lineage>
        <taxon>Bacteria</taxon>
        <taxon>Bacillati</taxon>
        <taxon>Bacillota</taxon>
        <taxon>Bacilli</taxon>
        <taxon>Bacillales</taxon>
        <taxon>Paenibacillaceae</taxon>
        <taxon>Paenibacillus</taxon>
    </lineage>
</organism>
<comment type="caution">
    <text evidence="1">The sequence shown here is derived from an EMBL/GenBank/DDBJ whole genome shotgun (WGS) entry which is preliminary data.</text>
</comment>
<evidence type="ECO:0008006" key="3">
    <source>
        <dbReference type="Google" id="ProtNLM"/>
    </source>
</evidence>
<reference evidence="2" key="1">
    <citation type="journal article" date="2019" name="Int. J. Syst. Evol. Microbiol.">
        <title>The Global Catalogue of Microorganisms (GCM) 10K type strain sequencing project: providing services to taxonomists for standard genome sequencing and annotation.</title>
        <authorList>
            <consortium name="The Broad Institute Genomics Platform"/>
            <consortium name="The Broad Institute Genome Sequencing Center for Infectious Disease"/>
            <person name="Wu L."/>
            <person name="Ma J."/>
        </authorList>
    </citation>
    <scope>NUCLEOTIDE SEQUENCE [LARGE SCALE GENOMIC DNA]</scope>
    <source>
        <strain evidence="2">CCUG 59189</strain>
    </source>
</reference>
<sequence>MRKWILAFMLVVSIGAGLFGGINYSGSISHSGGITTYENGVGG</sequence>
<keyword evidence="2" id="KW-1185">Reference proteome</keyword>
<gene>
    <name evidence="1" type="ORF">ACFQ3W_15580</name>
</gene>
<dbReference type="RefSeq" id="WP_379320159.1">
    <property type="nucleotide sequence ID" value="NZ_JBHTLM010000011.1"/>
</dbReference>
<protein>
    <recommendedName>
        <fullName evidence="3">Phr family secreted Rap phosphatase inhibitor</fullName>
    </recommendedName>
</protein>
<accession>A0ABW3RYT6</accession>
<name>A0ABW3RYT6_9BACL</name>
<proteinExistence type="predicted"/>
<evidence type="ECO:0000313" key="1">
    <source>
        <dbReference type="EMBL" id="MFD1177712.1"/>
    </source>
</evidence>
<dbReference type="EMBL" id="JBHTLM010000011">
    <property type="protein sequence ID" value="MFD1177712.1"/>
    <property type="molecule type" value="Genomic_DNA"/>
</dbReference>
<evidence type="ECO:0000313" key="2">
    <source>
        <dbReference type="Proteomes" id="UP001597262"/>
    </source>
</evidence>
<dbReference type="Proteomes" id="UP001597262">
    <property type="component" value="Unassembled WGS sequence"/>
</dbReference>